<gene>
    <name evidence="6" type="ORF">ASPWEDRAFT_51872</name>
</gene>
<dbReference type="Gene3D" id="3.30.450.20">
    <property type="entry name" value="PAS domain"/>
    <property type="match status" value="1"/>
</dbReference>
<dbReference type="InterPro" id="IPR004358">
    <property type="entry name" value="Sig_transdc_His_kin-like_C"/>
</dbReference>
<dbReference type="VEuPathDB" id="FungiDB:ASPWEDRAFT_51872"/>
<dbReference type="Gene3D" id="3.30.565.10">
    <property type="entry name" value="Histidine kinase-like ATPase, C-terminal domain"/>
    <property type="match status" value="1"/>
</dbReference>
<dbReference type="Gene3D" id="3.40.50.2300">
    <property type="match status" value="1"/>
</dbReference>
<dbReference type="SMART" id="SM00388">
    <property type="entry name" value="HisKA"/>
    <property type="match status" value="1"/>
</dbReference>
<keyword evidence="7" id="KW-1185">Reference proteome</keyword>
<dbReference type="CDD" id="cd17546">
    <property type="entry name" value="REC_hyHK_CKI1_RcsC-like"/>
    <property type="match status" value="1"/>
</dbReference>
<dbReference type="InterPro" id="IPR036890">
    <property type="entry name" value="HATPase_C_sf"/>
</dbReference>
<dbReference type="InterPro" id="IPR001789">
    <property type="entry name" value="Sig_transdc_resp-reg_receiver"/>
</dbReference>
<reference evidence="7" key="1">
    <citation type="journal article" date="2017" name="Genome Biol.">
        <title>Comparative genomics reveals high biological diversity and specific adaptations in the industrially and medically important fungal genus Aspergillus.</title>
        <authorList>
            <person name="de Vries R.P."/>
            <person name="Riley R."/>
            <person name="Wiebenga A."/>
            <person name="Aguilar-Osorio G."/>
            <person name="Amillis S."/>
            <person name="Uchima C.A."/>
            <person name="Anderluh G."/>
            <person name="Asadollahi M."/>
            <person name="Askin M."/>
            <person name="Barry K."/>
            <person name="Battaglia E."/>
            <person name="Bayram O."/>
            <person name="Benocci T."/>
            <person name="Braus-Stromeyer S.A."/>
            <person name="Caldana C."/>
            <person name="Canovas D."/>
            <person name="Cerqueira G.C."/>
            <person name="Chen F."/>
            <person name="Chen W."/>
            <person name="Choi C."/>
            <person name="Clum A."/>
            <person name="Dos Santos R.A."/>
            <person name="Damasio A.R."/>
            <person name="Diallinas G."/>
            <person name="Emri T."/>
            <person name="Fekete E."/>
            <person name="Flipphi M."/>
            <person name="Freyberg S."/>
            <person name="Gallo A."/>
            <person name="Gournas C."/>
            <person name="Habgood R."/>
            <person name="Hainaut M."/>
            <person name="Harispe M.L."/>
            <person name="Henrissat B."/>
            <person name="Hilden K.S."/>
            <person name="Hope R."/>
            <person name="Hossain A."/>
            <person name="Karabika E."/>
            <person name="Karaffa L."/>
            <person name="Karanyi Z."/>
            <person name="Krasevec N."/>
            <person name="Kuo A."/>
            <person name="Kusch H."/>
            <person name="LaButti K."/>
            <person name="Lagendijk E.L."/>
            <person name="Lapidus A."/>
            <person name="Levasseur A."/>
            <person name="Lindquist E."/>
            <person name="Lipzen A."/>
            <person name="Logrieco A.F."/>
            <person name="MacCabe A."/>
            <person name="Maekelae M.R."/>
            <person name="Malavazi I."/>
            <person name="Melin P."/>
            <person name="Meyer V."/>
            <person name="Mielnichuk N."/>
            <person name="Miskei M."/>
            <person name="Molnar A.P."/>
            <person name="Mule G."/>
            <person name="Ngan C.Y."/>
            <person name="Orejas M."/>
            <person name="Orosz E."/>
            <person name="Ouedraogo J.P."/>
            <person name="Overkamp K.M."/>
            <person name="Park H.-S."/>
            <person name="Perrone G."/>
            <person name="Piumi F."/>
            <person name="Punt P.J."/>
            <person name="Ram A.F."/>
            <person name="Ramon A."/>
            <person name="Rauscher S."/>
            <person name="Record E."/>
            <person name="Riano-Pachon D.M."/>
            <person name="Robert V."/>
            <person name="Roehrig J."/>
            <person name="Ruller R."/>
            <person name="Salamov A."/>
            <person name="Salih N.S."/>
            <person name="Samson R.A."/>
            <person name="Sandor E."/>
            <person name="Sanguinetti M."/>
            <person name="Schuetze T."/>
            <person name="Sepcic K."/>
            <person name="Shelest E."/>
            <person name="Sherlock G."/>
            <person name="Sophianopoulou V."/>
            <person name="Squina F.M."/>
            <person name="Sun H."/>
            <person name="Susca A."/>
            <person name="Todd R.B."/>
            <person name="Tsang A."/>
            <person name="Unkles S.E."/>
            <person name="van de Wiele N."/>
            <person name="van Rossen-Uffink D."/>
            <person name="Oliveira J.V."/>
            <person name="Vesth T.C."/>
            <person name="Visser J."/>
            <person name="Yu J.-H."/>
            <person name="Zhou M."/>
            <person name="Andersen M.R."/>
            <person name="Archer D.B."/>
            <person name="Baker S.E."/>
            <person name="Benoit I."/>
            <person name="Brakhage A.A."/>
            <person name="Braus G.H."/>
            <person name="Fischer R."/>
            <person name="Frisvad J.C."/>
            <person name="Goldman G.H."/>
            <person name="Houbraken J."/>
            <person name="Oakley B."/>
            <person name="Pocsi I."/>
            <person name="Scazzocchio C."/>
            <person name="Seiboth B."/>
            <person name="vanKuyk P.A."/>
            <person name="Wortman J."/>
            <person name="Dyer P.S."/>
            <person name="Grigoriev I.V."/>
        </authorList>
    </citation>
    <scope>NUCLEOTIDE SEQUENCE [LARGE SCALE GENOMIC DNA]</scope>
    <source>
        <strain evidence="7">DTO 134E9</strain>
    </source>
</reference>
<dbReference type="SUPFAM" id="SSF55785">
    <property type="entry name" value="PYP-like sensor domain (PAS domain)"/>
    <property type="match status" value="1"/>
</dbReference>
<dbReference type="PROSITE" id="PS50109">
    <property type="entry name" value="HIS_KIN"/>
    <property type="match status" value="1"/>
</dbReference>
<dbReference type="InterPro" id="IPR005467">
    <property type="entry name" value="His_kinase_dom"/>
</dbReference>
<dbReference type="GO" id="GO:0000155">
    <property type="term" value="F:phosphorelay sensor kinase activity"/>
    <property type="evidence" value="ECO:0007669"/>
    <property type="project" value="InterPro"/>
</dbReference>
<feature type="compositionally biased region" description="Basic and acidic residues" evidence="3">
    <location>
        <begin position="433"/>
        <end position="445"/>
    </location>
</feature>
<dbReference type="SUPFAM" id="SSF47384">
    <property type="entry name" value="Homodimeric domain of signal transducing histidine kinase"/>
    <property type="match status" value="1"/>
</dbReference>
<dbReference type="Gene3D" id="1.10.287.130">
    <property type="match status" value="1"/>
</dbReference>
<dbReference type="STRING" id="1073089.A0A1L9RM58"/>
<dbReference type="PRINTS" id="PR00344">
    <property type="entry name" value="BCTRLSENSOR"/>
</dbReference>
<dbReference type="PANTHER" id="PTHR43719">
    <property type="entry name" value="TWO-COMPONENT HISTIDINE KINASE"/>
    <property type="match status" value="1"/>
</dbReference>
<dbReference type="Pfam" id="PF08447">
    <property type="entry name" value="PAS_3"/>
    <property type="match status" value="1"/>
</dbReference>
<keyword evidence="1 2" id="KW-0597">Phosphoprotein</keyword>
<protein>
    <recommendedName>
        <fullName evidence="8">Histidine kinase</fullName>
    </recommendedName>
</protein>
<evidence type="ECO:0000259" key="5">
    <source>
        <dbReference type="PROSITE" id="PS50110"/>
    </source>
</evidence>
<sequence>MLPVGLVILNGKERPVSINQRFHDLHPNSTDDFAGWLHSIHPDDRKHVEAAYHEAIKSKSALRIEYRVQHEEENLWRLLLLNPLDQGRHFDLPPQNGFVCTVVDITIEKNAALAHAKAAKEAKEGKKQQEQFIDMISHEIRNPLSAIRHCTEEIMDGVHGTNNEGKVDVEEIVQATDTINLCLVHQKKVVDDVLSFSKLDASMLTLSPRIVRPKVELPIAVKMFKPELRKQGIQFEYRLDYSYVDYGIDWAMADITRISQVVINLFSNAIKFTTKKPGEKKIALSLGASLKRPSSYPPNVVFFDSEDSAIRLDGTNRPEWGTGEEAYIMVAVSDTGIGISDESQRKLFERFNQGTARTEVDYGGSGLGLNVCRKLCHLHGGEIGVSSKKDQGSTFGFFIRVRRSEGPAADEVRDQDGFGIRELCNQIGALGHETVKPEKQKRDSPPMKPKLTRSSDVMPSAKNDERTEHTAGIVQHEKSDDAGIVYHNPSETDKKFDGRPHILLVEDNMINQRLLSRKLKSLGFDVSEANDGREALETVQGGGFACILMDKEMPVMDGIKSTRAIRGLENKEIASVPILGLTASVREEHQDEMEQSGMTGVVHKPYRTEDLVKRIRQVIDH</sequence>
<dbReference type="PROSITE" id="PS50110">
    <property type="entry name" value="RESPONSE_REGULATORY"/>
    <property type="match status" value="1"/>
</dbReference>
<dbReference type="Pfam" id="PF02518">
    <property type="entry name" value="HATPase_c"/>
    <property type="match status" value="1"/>
</dbReference>
<dbReference type="Pfam" id="PF00512">
    <property type="entry name" value="HisKA"/>
    <property type="match status" value="1"/>
</dbReference>
<evidence type="ECO:0000256" key="3">
    <source>
        <dbReference type="SAM" id="MobiDB-lite"/>
    </source>
</evidence>
<evidence type="ECO:0000256" key="2">
    <source>
        <dbReference type="PROSITE-ProRule" id="PRU00169"/>
    </source>
</evidence>
<proteinExistence type="predicted"/>
<dbReference type="SMART" id="SM00387">
    <property type="entry name" value="HATPase_c"/>
    <property type="match status" value="1"/>
</dbReference>
<dbReference type="RefSeq" id="XP_040689649.1">
    <property type="nucleotide sequence ID" value="XM_040837670.1"/>
</dbReference>
<feature type="domain" description="Response regulatory" evidence="5">
    <location>
        <begin position="501"/>
        <end position="619"/>
    </location>
</feature>
<dbReference type="OrthoDB" id="303614at2759"/>
<organism evidence="6 7">
    <name type="scientific">Aspergillus wentii DTO 134E9</name>
    <dbReference type="NCBI Taxonomy" id="1073089"/>
    <lineage>
        <taxon>Eukaryota</taxon>
        <taxon>Fungi</taxon>
        <taxon>Dikarya</taxon>
        <taxon>Ascomycota</taxon>
        <taxon>Pezizomycotina</taxon>
        <taxon>Eurotiomycetes</taxon>
        <taxon>Eurotiomycetidae</taxon>
        <taxon>Eurotiales</taxon>
        <taxon>Aspergillaceae</taxon>
        <taxon>Aspergillus</taxon>
        <taxon>Aspergillus subgen. Cremei</taxon>
    </lineage>
</organism>
<evidence type="ECO:0000259" key="4">
    <source>
        <dbReference type="PROSITE" id="PS50109"/>
    </source>
</evidence>
<dbReference type="InterPro" id="IPR003594">
    <property type="entry name" value="HATPase_dom"/>
</dbReference>
<name>A0A1L9RM58_ASPWE</name>
<dbReference type="SMART" id="SM00448">
    <property type="entry name" value="REC"/>
    <property type="match status" value="1"/>
</dbReference>
<dbReference type="EMBL" id="KV878212">
    <property type="protein sequence ID" value="OJJ35973.1"/>
    <property type="molecule type" value="Genomic_DNA"/>
</dbReference>
<evidence type="ECO:0008006" key="8">
    <source>
        <dbReference type="Google" id="ProtNLM"/>
    </source>
</evidence>
<dbReference type="InterPro" id="IPR036097">
    <property type="entry name" value="HisK_dim/P_sf"/>
</dbReference>
<evidence type="ECO:0000313" key="7">
    <source>
        <dbReference type="Proteomes" id="UP000184383"/>
    </source>
</evidence>
<accession>A0A1L9RM58</accession>
<dbReference type="InterPro" id="IPR011006">
    <property type="entry name" value="CheY-like_superfamily"/>
</dbReference>
<dbReference type="Pfam" id="PF00072">
    <property type="entry name" value="Response_reg"/>
    <property type="match status" value="1"/>
</dbReference>
<dbReference type="PANTHER" id="PTHR43719:SF60">
    <property type="entry name" value="HISTIDINE KINASE G2"/>
    <property type="match status" value="1"/>
</dbReference>
<dbReference type="InterPro" id="IPR035965">
    <property type="entry name" value="PAS-like_dom_sf"/>
</dbReference>
<dbReference type="GeneID" id="63753518"/>
<dbReference type="InterPro" id="IPR050956">
    <property type="entry name" value="2C_system_His_kinase"/>
</dbReference>
<dbReference type="InterPro" id="IPR003661">
    <property type="entry name" value="HisK_dim/P_dom"/>
</dbReference>
<feature type="region of interest" description="Disordered" evidence="3">
    <location>
        <begin position="431"/>
        <end position="470"/>
    </location>
</feature>
<feature type="domain" description="Histidine kinase" evidence="4">
    <location>
        <begin position="135"/>
        <end position="403"/>
    </location>
</feature>
<evidence type="ECO:0000256" key="1">
    <source>
        <dbReference type="ARBA" id="ARBA00022553"/>
    </source>
</evidence>
<feature type="modified residue" description="4-aspartylphosphate" evidence="2">
    <location>
        <position position="550"/>
    </location>
</feature>
<evidence type="ECO:0000313" key="6">
    <source>
        <dbReference type="EMBL" id="OJJ35973.1"/>
    </source>
</evidence>
<dbReference type="CDD" id="cd00082">
    <property type="entry name" value="HisKA"/>
    <property type="match status" value="1"/>
</dbReference>
<dbReference type="Proteomes" id="UP000184383">
    <property type="component" value="Unassembled WGS sequence"/>
</dbReference>
<dbReference type="AlphaFoldDB" id="A0A1L9RM58"/>
<dbReference type="SUPFAM" id="SSF55874">
    <property type="entry name" value="ATPase domain of HSP90 chaperone/DNA topoisomerase II/histidine kinase"/>
    <property type="match status" value="1"/>
</dbReference>
<dbReference type="SUPFAM" id="SSF52172">
    <property type="entry name" value="CheY-like"/>
    <property type="match status" value="1"/>
</dbReference>
<dbReference type="InterPro" id="IPR013655">
    <property type="entry name" value="PAS_fold_3"/>
</dbReference>